<feature type="transmembrane region" description="Helical" evidence="1">
    <location>
        <begin position="6"/>
        <end position="27"/>
    </location>
</feature>
<evidence type="ECO:0000313" key="5">
    <source>
        <dbReference type="Proteomes" id="UP000826513"/>
    </source>
</evidence>
<proteinExistence type="predicted"/>
<evidence type="ECO:0000256" key="1">
    <source>
        <dbReference type="SAM" id="Phobius"/>
    </source>
</evidence>
<accession>A0A4D7DZY2</accession>
<sequence length="91" mass="9073">MIFALMFGLGNVPLSIVSGTLPLALFGSEGCGKLQGKVMAARLIVSASAPFVTVLAMEGLGFSLSLAGIVGLGLLALPCSSCLGAFAAKAW</sequence>
<feature type="transmembrane region" description="Helical" evidence="1">
    <location>
        <begin position="63"/>
        <end position="88"/>
    </location>
</feature>
<feature type="transmembrane region" description="Helical" evidence="1">
    <location>
        <begin position="39"/>
        <end position="57"/>
    </location>
</feature>
<evidence type="ECO:0000313" key="2">
    <source>
        <dbReference type="EMBL" id="QCJ00878.1"/>
    </source>
</evidence>
<keyword evidence="1" id="KW-0472">Membrane</keyword>
<geneLocation type="plasmid" evidence="2">
    <name>pTiCFBP5473</name>
</geneLocation>
<organism evidence="2 4">
    <name type="scientific">Agrobacterium larrymoorei</name>
    <dbReference type="NCBI Taxonomy" id="160699"/>
    <lineage>
        <taxon>Bacteria</taxon>
        <taxon>Pseudomonadati</taxon>
        <taxon>Pseudomonadota</taxon>
        <taxon>Alphaproteobacteria</taxon>
        <taxon>Hyphomicrobiales</taxon>
        <taxon>Rhizobiaceae</taxon>
        <taxon>Rhizobium/Agrobacterium group</taxon>
        <taxon>Agrobacterium</taxon>
    </lineage>
</organism>
<keyword evidence="1" id="KW-0812">Transmembrane</keyword>
<dbReference type="AlphaFoldDB" id="A0A4D7DZY2"/>
<dbReference type="OrthoDB" id="7200137at2"/>
<evidence type="ECO:0000313" key="4">
    <source>
        <dbReference type="Proteomes" id="UP000298545"/>
    </source>
</evidence>
<dbReference type="EMBL" id="CP039694">
    <property type="protein sequence ID" value="QCJ00878.1"/>
    <property type="molecule type" value="Genomic_DNA"/>
</dbReference>
<keyword evidence="5" id="KW-1185">Reference proteome</keyword>
<dbReference type="Proteomes" id="UP000298545">
    <property type="component" value="Plasmid pTiCFBP5473"/>
</dbReference>
<evidence type="ECO:0000313" key="3">
    <source>
        <dbReference type="EMBL" id="QYA10214.1"/>
    </source>
</evidence>
<protein>
    <recommendedName>
        <fullName evidence="6">MFS transporter</fullName>
    </recommendedName>
</protein>
<evidence type="ECO:0008006" key="6">
    <source>
        <dbReference type="Google" id="ProtNLM"/>
    </source>
</evidence>
<geneLocation type="plasmid" evidence="3 5">
    <name>pTiAF3.44</name>
</geneLocation>
<dbReference type="Proteomes" id="UP000826513">
    <property type="component" value="Plasmid pTiAF3.44"/>
</dbReference>
<name>A0A4D7DZY2_9HYPH</name>
<reference evidence="3 5" key="2">
    <citation type="submission" date="2021-03" db="EMBL/GenBank/DDBJ databases">
        <title>Rapid diversification of plasmids in a genus of pathogenic and nitrogen fixing bacteria.</title>
        <authorList>
            <person name="Weisberg A.J."/>
            <person name="Miller M."/>
            <person name="Ream W."/>
            <person name="Grunwald N.J."/>
            <person name="Chang J.H."/>
        </authorList>
    </citation>
    <scope>NUCLEOTIDE SEQUENCE [LARGE SCALE GENOMIC DNA]</scope>
    <source>
        <strain evidence="3 5">AF3.44</strain>
        <plasmid evidence="3 5">pTiAF3.44</plasmid>
    </source>
</reference>
<dbReference type="KEGG" id="alf:CFBP5473_23030"/>
<geneLocation type="plasmid" evidence="4">
    <name>pticfbp5473</name>
</geneLocation>
<gene>
    <name evidence="2" type="ORF">CFBP5473_23030</name>
    <name evidence="3" type="ORF">J5285_23700</name>
</gene>
<keyword evidence="2" id="KW-0614">Plasmid</keyword>
<dbReference type="RefSeq" id="WP_027676381.1">
    <property type="nucleotide sequence ID" value="NZ_CP039694.1"/>
</dbReference>
<keyword evidence="1" id="KW-1133">Transmembrane helix</keyword>
<dbReference type="EMBL" id="CP072169">
    <property type="protein sequence ID" value="QYA10214.1"/>
    <property type="molecule type" value="Genomic_DNA"/>
</dbReference>
<reference evidence="2 4" key="1">
    <citation type="submission" date="2019-04" db="EMBL/GenBank/DDBJ databases">
        <title>Complete genome sequence of Agrobacterium larrymoorei CFBP5473.</title>
        <authorList>
            <person name="Haryono M."/>
            <person name="Chou L."/>
            <person name="Lin Y.-C."/>
            <person name="Lai E.-M."/>
            <person name="Kuo C.-H."/>
        </authorList>
    </citation>
    <scope>NUCLEOTIDE SEQUENCE [LARGE SCALE GENOMIC DNA]</scope>
    <source>
        <strain evidence="2 4">CFBP5473</strain>
        <plasmid evidence="4">pticfbp5473</plasmid>
        <plasmid evidence="2">pTiCFBP5473</plasmid>
    </source>
</reference>